<accession>A0ABT8K8I9</accession>
<evidence type="ECO:0000313" key="1">
    <source>
        <dbReference type="EMBL" id="MDN4612812.1"/>
    </source>
</evidence>
<gene>
    <name evidence="1" type="ORF">P5G52_18250</name>
</gene>
<sequence length="40" mass="4303">MGKVRVVSEEMSHPGSLRYVLFSRLVGGAAREGDGVRLAD</sequence>
<dbReference type="RefSeq" id="WP_301230246.1">
    <property type="nucleotide sequence ID" value="NZ_JAROCG010000005.1"/>
</dbReference>
<dbReference type="Proteomes" id="UP001174209">
    <property type="component" value="Unassembled WGS sequence"/>
</dbReference>
<dbReference type="EMBL" id="JAROCG010000005">
    <property type="protein sequence ID" value="MDN4612812.1"/>
    <property type="molecule type" value="Genomic_DNA"/>
</dbReference>
<reference evidence="1" key="1">
    <citation type="submission" date="2023-06" db="EMBL/GenBank/DDBJ databases">
        <title>MT1 and MT2 Draft Genomes of Novel Species.</title>
        <authorList>
            <person name="Venkateswaran K."/>
        </authorList>
    </citation>
    <scope>NUCLEOTIDE SEQUENCE</scope>
    <source>
        <strain evidence="1">IIF3SC-B10</strain>
    </source>
</reference>
<protein>
    <submittedName>
        <fullName evidence="1">Uncharacterized protein</fullName>
    </submittedName>
</protein>
<comment type="caution">
    <text evidence="1">The sequence shown here is derived from an EMBL/GenBank/DDBJ whole genome shotgun (WGS) entry which is preliminary data.</text>
</comment>
<proteinExistence type="predicted"/>
<evidence type="ECO:0000313" key="2">
    <source>
        <dbReference type="Proteomes" id="UP001174209"/>
    </source>
</evidence>
<organism evidence="1 2">
    <name type="scientific">Arthrobacter burdickii</name>
    <dbReference type="NCBI Taxonomy" id="3035920"/>
    <lineage>
        <taxon>Bacteria</taxon>
        <taxon>Bacillati</taxon>
        <taxon>Actinomycetota</taxon>
        <taxon>Actinomycetes</taxon>
        <taxon>Micrococcales</taxon>
        <taxon>Micrococcaceae</taxon>
        <taxon>Arthrobacter</taxon>
    </lineage>
</organism>
<keyword evidence="2" id="KW-1185">Reference proteome</keyword>
<name>A0ABT8K8I9_9MICC</name>